<name>A0ABV7D653_9PROT</name>
<gene>
    <name evidence="1" type="ORF">ACFOKA_10490</name>
</gene>
<keyword evidence="2" id="KW-1185">Reference proteome</keyword>
<proteinExistence type="predicted"/>
<dbReference type="RefSeq" id="WP_194214002.1">
    <property type="nucleotide sequence ID" value="NZ_CP061205.1"/>
</dbReference>
<evidence type="ECO:0008006" key="3">
    <source>
        <dbReference type="Google" id="ProtNLM"/>
    </source>
</evidence>
<sequence>MRDNSGMRLFFGSGHYDLMAAPLSVKRNYTHGGLPLERITAHDYPAGHMIFVSKKALSTLSSDLRAFISGDQ</sequence>
<dbReference type="Proteomes" id="UP001595444">
    <property type="component" value="Unassembled WGS sequence"/>
</dbReference>
<accession>A0ABV7D653</accession>
<protein>
    <recommendedName>
        <fullName evidence="3">Peptidase S10</fullName>
    </recommendedName>
</protein>
<comment type="caution">
    <text evidence="1">The sequence shown here is derived from an EMBL/GenBank/DDBJ whole genome shotgun (WGS) entry which is preliminary data.</text>
</comment>
<organism evidence="1 2">
    <name type="scientific">Kordiimonas pumila</name>
    <dbReference type="NCBI Taxonomy" id="2161677"/>
    <lineage>
        <taxon>Bacteria</taxon>
        <taxon>Pseudomonadati</taxon>
        <taxon>Pseudomonadota</taxon>
        <taxon>Alphaproteobacteria</taxon>
        <taxon>Kordiimonadales</taxon>
        <taxon>Kordiimonadaceae</taxon>
        <taxon>Kordiimonas</taxon>
    </lineage>
</organism>
<reference evidence="2" key="1">
    <citation type="journal article" date="2019" name="Int. J. Syst. Evol. Microbiol.">
        <title>The Global Catalogue of Microorganisms (GCM) 10K type strain sequencing project: providing services to taxonomists for standard genome sequencing and annotation.</title>
        <authorList>
            <consortium name="The Broad Institute Genomics Platform"/>
            <consortium name="The Broad Institute Genome Sequencing Center for Infectious Disease"/>
            <person name="Wu L."/>
            <person name="Ma J."/>
        </authorList>
    </citation>
    <scope>NUCLEOTIDE SEQUENCE [LARGE SCALE GENOMIC DNA]</scope>
    <source>
        <strain evidence="2">KCTC 62164</strain>
    </source>
</reference>
<dbReference type="EMBL" id="JBHRSL010000010">
    <property type="protein sequence ID" value="MFC3052331.1"/>
    <property type="molecule type" value="Genomic_DNA"/>
</dbReference>
<evidence type="ECO:0000313" key="1">
    <source>
        <dbReference type="EMBL" id="MFC3052331.1"/>
    </source>
</evidence>
<evidence type="ECO:0000313" key="2">
    <source>
        <dbReference type="Proteomes" id="UP001595444"/>
    </source>
</evidence>